<evidence type="ECO:0000313" key="3">
    <source>
        <dbReference type="Proteomes" id="UP000887104"/>
    </source>
</evidence>
<proteinExistence type="inferred from homology"/>
<dbReference type="InterPro" id="IPR015867">
    <property type="entry name" value="N-reg_PII/ATP_PRibTrfase_C"/>
</dbReference>
<evidence type="ECO:0000256" key="1">
    <source>
        <dbReference type="ARBA" id="ARBA00010169"/>
    </source>
</evidence>
<gene>
    <name evidence="2" type="primary">cutA</name>
    <name evidence="2" type="ORF">TUM4438_16270</name>
</gene>
<sequence>MQTEFLLVITTCPSAEHAKSLARELVKSKLAACVQISQAITSVYQWQGELCEEQEFSLQIKCLAQHYNAIEHTLSKLHPYDVPELIAVPITQGLPAYFDWIKETTQP</sequence>
<comment type="caution">
    <text evidence="2">The sequence shown here is derived from an EMBL/GenBank/DDBJ whole genome shotgun (WGS) entry which is preliminary data.</text>
</comment>
<dbReference type="SUPFAM" id="SSF54913">
    <property type="entry name" value="GlnB-like"/>
    <property type="match status" value="1"/>
</dbReference>
<organism evidence="2 3">
    <name type="scientific">Shewanella sairae</name>
    <dbReference type="NCBI Taxonomy" id="190310"/>
    <lineage>
        <taxon>Bacteria</taxon>
        <taxon>Pseudomonadati</taxon>
        <taxon>Pseudomonadota</taxon>
        <taxon>Gammaproteobacteria</taxon>
        <taxon>Alteromonadales</taxon>
        <taxon>Shewanellaceae</taxon>
        <taxon>Shewanella</taxon>
    </lineage>
</organism>
<evidence type="ECO:0000313" key="2">
    <source>
        <dbReference type="EMBL" id="GIU44624.1"/>
    </source>
</evidence>
<name>A0ABQ4PB59_9GAMM</name>
<dbReference type="PANTHER" id="PTHR23419">
    <property type="entry name" value="DIVALENT CATION TOLERANCE CUTA-RELATED"/>
    <property type="match status" value="1"/>
</dbReference>
<dbReference type="Pfam" id="PF03091">
    <property type="entry name" value="CutA1"/>
    <property type="match status" value="1"/>
</dbReference>
<reference evidence="2" key="1">
    <citation type="submission" date="2021-05" db="EMBL/GenBank/DDBJ databases">
        <title>Molecular characterization for Shewanella algae harboring chromosomal blaOXA-55-like strains isolated from clinical and environment sample.</title>
        <authorList>
            <person name="Ohama Y."/>
            <person name="Aoki K."/>
            <person name="Harada S."/>
            <person name="Moriya K."/>
            <person name="Ishii Y."/>
            <person name="Tateda K."/>
        </authorList>
    </citation>
    <scope>NUCLEOTIDE SEQUENCE</scope>
    <source>
        <strain evidence="2">JCM 11563</strain>
    </source>
</reference>
<comment type="similarity">
    <text evidence="1">Belongs to the CutA family.</text>
</comment>
<dbReference type="EMBL" id="BPEY01000022">
    <property type="protein sequence ID" value="GIU44624.1"/>
    <property type="molecule type" value="Genomic_DNA"/>
</dbReference>
<dbReference type="Proteomes" id="UP000887104">
    <property type="component" value="Unassembled WGS sequence"/>
</dbReference>
<protein>
    <submittedName>
        <fullName evidence="2">Divalent-cation tolerance protein CutA</fullName>
    </submittedName>
</protein>
<keyword evidence="3" id="KW-1185">Reference proteome</keyword>
<dbReference type="RefSeq" id="WP_220780680.1">
    <property type="nucleotide sequence ID" value="NZ_BPEY01000022.1"/>
</dbReference>
<accession>A0ABQ4PB59</accession>
<dbReference type="InterPro" id="IPR011322">
    <property type="entry name" value="N-reg_PII-like_a/b"/>
</dbReference>
<dbReference type="InterPro" id="IPR004323">
    <property type="entry name" value="Ion_tolerance_CutA"/>
</dbReference>
<dbReference type="Gene3D" id="3.30.70.120">
    <property type="match status" value="1"/>
</dbReference>
<dbReference type="PANTHER" id="PTHR23419:SF8">
    <property type="entry name" value="FI09726P"/>
    <property type="match status" value="1"/>
</dbReference>